<protein>
    <submittedName>
        <fullName evidence="2">Alpha/beta hydrolase family protein</fullName>
    </submittedName>
</protein>
<comment type="caution">
    <text evidence="2">The sequence shown here is derived from an EMBL/GenBank/DDBJ whole genome shotgun (WGS) entry which is preliminary data.</text>
</comment>
<dbReference type="InterPro" id="IPR029058">
    <property type="entry name" value="AB_hydrolase_fold"/>
</dbReference>
<keyword evidence="2" id="KW-0378">Hydrolase</keyword>
<evidence type="ECO:0000313" key="3">
    <source>
        <dbReference type="Proteomes" id="UP001152755"/>
    </source>
</evidence>
<evidence type="ECO:0000313" key="2">
    <source>
        <dbReference type="EMBL" id="MDG3015829.1"/>
    </source>
</evidence>
<evidence type="ECO:0000259" key="1">
    <source>
        <dbReference type="Pfam" id="PF06259"/>
    </source>
</evidence>
<sequence>MGLDAVVNRFDQTMSQVVRSVDTAMDHWQGNGARAAQGRAEMEHQAGNHLAAGLLAVTDALNAGQGGIGAARDAVLHLVTTAESRGMTVADDGTVTAPAAPAGIPTTVAAIAAVDPIMATMALAYLEQQAEAEVLTVQIHGGLIAVDAADQAAAAAVAAAIGALAGAAVASSPGQGVDAAAAPYVNGSTPLPTDPAALNALWRTFSAADKDALFAKDPNLGNRDGIPVVDRDHYNRIHLAQTQADIRSRLDGLNPLGSPHDRLEYQLLTTQQAGYDAVAGQIGGHPDRFLMHIDGNGRGAIAINNPDTAPNVTTFVPGTGTKLPGIGHDMDRSERMLKQAIKSGAPGDSSVITWYGYNAPQSVIPDAARQTYADAAAPELDSFQNGLRASHLGAPSYNVVLGHSYGTTVIGDAASHGHTLDANQVVLLASPGTTVDHANQLSLTGIPSSQVGDHIWSTKAANDPVPLAAHSHQLVPELFGKIGGMIGGQHGEVLGTAAGDVLAVGDQLNSGHTTGPFGLDPTDSGFGGHTFASDPGQALPVIGYNPSVHSDYWNPNSRSLINIGEIMAGNTGAVS</sequence>
<feature type="domain" description="DUF1023" evidence="1">
    <location>
        <begin position="296"/>
        <end position="466"/>
    </location>
</feature>
<dbReference type="SUPFAM" id="SSF53474">
    <property type="entry name" value="alpha/beta-Hydrolases"/>
    <property type="match status" value="1"/>
</dbReference>
<dbReference type="GO" id="GO:0016787">
    <property type="term" value="F:hydrolase activity"/>
    <property type="evidence" value="ECO:0007669"/>
    <property type="project" value="UniProtKB-KW"/>
</dbReference>
<dbReference type="InterPro" id="IPR010427">
    <property type="entry name" value="DUF1023"/>
</dbReference>
<dbReference type="Proteomes" id="UP001152755">
    <property type="component" value="Unassembled WGS sequence"/>
</dbReference>
<dbReference type="RefSeq" id="WP_332520264.1">
    <property type="nucleotide sequence ID" value="NZ_JANRHA010000009.1"/>
</dbReference>
<keyword evidence="3" id="KW-1185">Reference proteome</keyword>
<reference evidence="2" key="1">
    <citation type="submission" date="2022-08" db="EMBL/GenBank/DDBJ databases">
        <title>Genome analysis of Corynebacteriales strain.</title>
        <authorList>
            <person name="Lee S.D."/>
        </authorList>
    </citation>
    <scope>NUCLEOTIDE SEQUENCE</scope>
    <source>
        <strain evidence="2">D3-21</strain>
    </source>
</reference>
<name>A0A9X4REJ3_9ACTN</name>
<dbReference type="AlphaFoldDB" id="A0A9X4REJ3"/>
<dbReference type="EMBL" id="JANRHA010000009">
    <property type="protein sequence ID" value="MDG3015829.1"/>
    <property type="molecule type" value="Genomic_DNA"/>
</dbReference>
<gene>
    <name evidence="2" type="ORF">NVS88_14805</name>
</gene>
<accession>A0A9X4REJ3</accession>
<organism evidence="2 3">
    <name type="scientific">Speluncibacter jeojiensis</name>
    <dbReference type="NCBI Taxonomy" id="2710754"/>
    <lineage>
        <taxon>Bacteria</taxon>
        <taxon>Bacillati</taxon>
        <taxon>Actinomycetota</taxon>
        <taxon>Actinomycetes</taxon>
        <taxon>Mycobacteriales</taxon>
        <taxon>Speluncibacteraceae</taxon>
        <taxon>Speluncibacter</taxon>
    </lineage>
</organism>
<proteinExistence type="predicted"/>
<dbReference type="Pfam" id="PF06259">
    <property type="entry name" value="Abhydrolase_8"/>
    <property type="match status" value="1"/>
</dbReference>